<organism evidence="10 11">
    <name type="scientific">Mycoplasmopsis bovigenitalium</name>
    <dbReference type="NCBI Taxonomy" id="2112"/>
    <lineage>
        <taxon>Bacteria</taxon>
        <taxon>Bacillati</taxon>
        <taxon>Mycoplasmatota</taxon>
        <taxon>Mycoplasmoidales</taxon>
        <taxon>Metamycoplasmataceae</taxon>
        <taxon>Mycoplasmopsis</taxon>
    </lineage>
</organism>
<dbReference type="GO" id="GO:0006261">
    <property type="term" value="P:DNA-templated DNA replication"/>
    <property type="evidence" value="ECO:0007669"/>
    <property type="project" value="TreeGrafter"/>
</dbReference>
<dbReference type="CDD" id="cd18137">
    <property type="entry name" value="HLD_clamp_pol_III_gamma_tau"/>
    <property type="match status" value="1"/>
</dbReference>
<keyword evidence="5 8" id="KW-0067">ATP-binding</keyword>
<dbReference type="Gene3D" id="1.10.8.60">
    <property type="match status" value="1"/>
</dbReference>
<evidence type="ECO:0000256" key="7">
    <source>
        <dbReference type="ARBA" id="ARBA00049244"/>
    </source>
</evidence>
<dbReference type="InterPro" id="IPR001270">
    <property type="entry name" value="ClpA/B"/>
</dbReference>
<comment type="function">
    <text evidence="8">DNA polymerase III is a complex, multichain enzyme responsible for most of the replicative synthesis in bacteria. This DNA polymerase also exhibits 3' to 5' exonuclease activity.</text>
</comment>
<dbReference type="EMBL" id="LR214970">
    <property type="protein sequence ID" value="VEU60524.1"/>
    <property type="molecule type" value="Genomic_DNA"/>
</dbReference>
<reference evidence="10 11" key="1">
    <citation type="submission" date="2019-01" db="EMBL/GenBank/DDBJ databases">
        <authorList>
            <consortium name="Pathogen Informatics"/>
        </authorList>
    </citation>
    <scope>NUCLEOTIDE SEQUENCE [LARGE SCALE GENOMIC DNA]</scope>
    <source>
        <strain evidence="10 11">NCTC10122</strain>
    </source>
</reference>
<comment type="similarity">
    <text evidence="1 8">Belongs to the DnaX/STICHEL family.</text>
</comment>
<comment type="subunit">
    <text evidence="8">DNA polymerase III contains a core (composed of alpha, epsilon and theta chains) that associates with a tau subunit. This core dimerizes to form the POLIII' complex. PolIII' associates with the gamma complex (composed of gamma, delta, delta', psi and chi chains) and with the beta chain to form the complete DNA polymerase III complex.</text>
</comment>
<dbReference type="PANTHER" id="PTHR11669:SF0">
    <property type="entry name" value="PROTEIN STICHEL-LIKE 2"/>
    <property type="match status" value="1"/>
</dbReference>
<dbReference type="Pfam" id="PF13177">
    <property type="entry name" value="DNA_pol3_delta2"/>
    <property type="match status" value="1"/>
</dbReference>
<dbReference type="CDD" id="cd00009">
    <property type="entry name" value="AAA"/>
    <property type="match status" value="1"/>
</dbReference>
<dbReference type="InterPro" id="IPR045085">
    <property type="entry name" value="HLD_clamp_pol_III_gamma_tau"/>
</dbReference>
<dbReference type="SUPFAM" id="SSF48019">
    <property type="entry name" value="post-AAA+ oligomerization domain-like"/>
    <property type="match status" value="1"/>
</dbReference>
<dbReference type="RefSeq" id="WP_165001203.1">
    <property type="nucleotide sequence ID" value="NZ_LR214970.1"/>
</dbReference>
<dbReference type="Gene3D" id="3.40.50.300">
    <property type="entry name" value="P-loop containing nucleotide triphosphate hydrolases"/>
    <property type="match status" value="1"/>
</dbReference>
<dbReference type="GO" id="GO:0046872">
    <property type="term" value="F:metal ion binding"/>
    <property type="evidence" value="ECO:0007669"/>
    <property type="project" value="UniProtKB-KW"/>
</dbReference>
<sequence>MYKALYRKYRPRNFDEVVGQQHIVQTLKNIILSNKISHAYLFSGPRGVGKTSVAKIFASTLNCGHGLELTFVCEQCLKISDKNFDIIEMDAASNNGVDDIRSLNEKIQNMPANGKFKIYVIDEVHMLSKGAFNALLKTLEEPPAHVIFILATTDPQKIPLTILSRVQRYNFRKIPTQTIIEQLQKVLNSENITYDEDSLGYIARLSNGGMRDALSIADQALAYGNGHIKIQDISYAFGISANENLITILNNLYVGNVKDIILLIDELKNAGLDSKHLIDGLIGVLKDFVILNRTSDVHLIELLTQKDIELLQFNYDFALKTIDKLYKLAKDLIYSDSQFQLIELSLLKIASEQNSKQLNEPKTIENDTKKDTQVMKPRKTPTNTVKIALEQSQEFMIELNDNLGDAQTINDDLLTFDGFDAEDSLISTSEFNFEEDNTQQKNKKSSLFPKFDDSYSGFNSFTETYSDSELMNAFALSTREEISRVETAFEFIFNNNDDKYSDIVLALKNVKVYAAGEKFIVLGASKVSIFPELNYLEKIKTNFSFQELLKTYLGEYKNLFIISDLRRYKEIGNKFIEKVNAGGFETYKFNDVNVDKNQSPTAKLFEDLTNI</sequence>
<evidence type="ECO:0000259" key="9">
    <source>
        <dbReference type="SMART" id="SM00382"/>
    </source>
</evidence>
<dbReference type="InterPro" id="IPR050238">
    <property type="entry name" value="DNA_Rep/Repair_Clamp_Loader"/>
</dbReference>
<evidence type="ECO:0000256" key="3">
    <source>
        <dbReference type="ARBA" id="ARBA00022741"/>
    </source>
</evidence>
<evidence type="ECO:0000256" key="5">
    <source>
        <dbReference type="ARBA" id="ARBA00022840"/>
    </source>
</evidence>
<name>A0A449A8H1_9BACT</name>
<evidence type="ECO:0000256" key="2">
    <source>
        <dbReference type="ARBA" id="ARBA00022723"/>
    </source>
</evidence>
<dbReference type="EC" id="2.7.7.7" evidence="8"/>
<keyword evidence="8 10" id="KW-0808">Transferase</keyword>
<evidence type="ECO:0000256" key="1">
    <source>
        <dbReference type="ARBA" id="ARBA00006360"/>
    </source>
</evidence>
<dbReference type="FunFam" id="3.40.50.300:FF:000014">
    <property type="entry name" value="DNA polymerase III subunit gamma/tau"/>
    <property type="match status" value="1"/>
</dbReference>
<evidence type="ECO:0000256" key="6">
    <source>
        <dbReference type="ARBA" id="ARBA00022932"/>
    </source>
</evidence>
<dbReference type="PRINTS" id="PR00300">
    <property type="entry name" value="CLPPROTEASEA"/>
</dbReference>
<dbReference type="AlphaFoldDB" id="A0A449A8H1"/>
<dbReference type="InterPro" id="IPR003593">
    <property type="entry name" value="AAA+_ATPase"/>
</dbReference>
<keyword evidence="3 8" id="KW-0547">Nucleotide-binding</keyword>
<dbReference type="InterPro" id="IPR012763">
    <property type="entry name" value="DNA_pol_III_sug/sutau_N"/>
</dbReference>
<dbReference type="SUPFAM" id="SSF52540">
    <property type="entry name" value="P-loop containing nucleoside triphosphate hydrolases"/>
    <property type="match status" value="1"/>
</dbReference>
<dbReference type="FunFam" id="1.10.8.60:FF:000013">
    <property type="entry name" value="DNA polymerase III subunit gamma/tau"/>
    <property type="match status" value="1"/>
</dbReference>
<dbReference type="GO" id="GO:0003677">
    <property type="term" value="F:DNA binding"/>
    <property type="evidence" value="ECO:0007669"/>
    <property type="project" value="InterPro"/>
</dbReference>
<feature type="domain" description="AAA+ ATPase" evidence="9">
    <location>
        <begin position="36"/>
        <end position="175"/>
    </location>
</feature>
<gene>
    <name evidence="8 10" type="primary">dnaX</name>
    <name evidence="10" type="ORF">NCTC10122_00116</name>
</gene>
<accession>A0A449A8H1</accession>
<keyword evidence="2" id="KW-0479">Metal-binding</keyword>
<comment type="catalytic activity">
    <reaction evidence="7 8">
        <text>DNA(n) + a 2'-deoxyribonucleoside 5'-triphosphate = DNA(n+1) + diphosphate</text>
        <dbReference type="Rhea" id="RHEA:22508"/>
        <dbReference type="Rhea" id="RHEA-COMP:17339"/>
        <dbReference type="Rhea" id="RHEA-COMP:17340"/>
        <dbReference type="ChEBI" id="CHEBI:33019"/>
        <dbReference type="ChEBI" id="CHEBI:61560"/>
        <dbReference type="ChEBI" id="CHEBI:173112"/>
        <dbReference type="EC" id="2.7.7.7"/>
    </reaction>
</comment>
<dbReference type="SMART" id="SM00382">
    <property type="entry name" value="AAA"/>
    <property type="match status" value="1"/>
</dbReference>
<dbReference type="GO" id="GO:0009360">
    <property type="term" value="C:DNA polymerase III complex"/>
    <property type="evidence" value="ECO:0007669"/>
    <property type="project" value="InterPro"/>
</dbReference>
<evidence type="ECO:0000256" key="8">
    <source>
        <dbReference type="RuleBase" id="RU364063"/>
    </source>
</evidence>
<dbReference type="PANTHER" id="PTHR11669">
    <property type="entry name" value="REPLICATION FACTOR C / DNA POLYMERASE III GAMMA-TAU SUBUNIT"/>
    <property type="match status" value="1"/>
</dbReference>
<keyword evidence="8 10" id="KW-0548">Nucleotidyltransferase</keyword>
<protein>
    <recommendedName>
        <fullName evidence="8">DNA polymerase III subunit gamma/tau</fullName>
        <ecNumber evidence="8">2.7.7.7</ecNumber>
    </recommendedName>
</protein>
<evidence type="ECO:0000313" key="10">
    <source>
        <dbReference type="EMBL" id="VEU60524.1"/>
    </source>
</evidence>
<proteinExistence type="inferred from homology"/>
<keyword evidence="6 8" id="KW-0239">DNA-directed DNA polymerase</keyword>
<evidence type="ECO:0000313" key="11">
    <source>
        <dbReference type="Proteomes" id="UP000290942"/>
    </source>
</evidence>
<dbReference type="InterPro" id="IPR008921">
    <property type="entry name" value="DNA_pol3_clamp-load_cplx_C"/>
</dbReference>
<dbReference type="InterPro" id="IPR027417">
    <property type="entry name" value="P-loop_NTPase"/>
</dbReference>
<keyword evidence="8" id="KW-0235">DNA replication</keyword>
<dbReference type="Proteomes" id="UP000290942">
    <property type="component" value="Chromosome"/>
</dbReference>
<dbReference type="Pfam" id="PF22608">
    <property type="entry name" value="DNAX_ATPase_lid"/>
    <property type="match status" value="1"/>
</dbReference>
<keyword evidence="4" id="KW-0862">Zinc</keyword>
<dbReference type="GO" id="GO:0005524">
    <property type="term" value="F:ATP binding"/>
    <property type="evidence" value="ECO:0007669"/>
    <property type="project" value="UniProtKB-KW"/>
</dbReference>
<dbReference type="NCBIfam" id="NF004046">
    <property type="entry name" value="PRK05563.1"/>
    <property type="match status" value="1"/>
</dbReference>
<dbReference type="GO" id="GO:0003887">
    <property type="term" value="F:DNA-directed DNA polymerase activity"/>
    <property type="evidence" value="ECO:0007669"/>
    <property type="project" value="UniProtKB-KW"/>
</dbReference>
<evidence type="ECO:0000256" key="4">
    <source>
        <dbReference type="ARBA" id="ARBA00022833"/>
    </source>
</evidence>
<dbReference type="NCBIfam" id="TIGR02397">
    <property type="entry name" value="dnaX_nterm"/>
    <property type="match status" value="1"/>
</dbReference>